<keyword evidence="4" id="KW-1278">Translocase</keyword>
<comment type="caution">
    <text evidence="7">The sequence shown here is derived from an EMBL/GenBank/DDBJ whole genome shotgun (WGS) entry which is preliminary data.</text>
</comment>
<dbReference type="Proteomes" id="UP001205843">
    <property type="component" value="Unassembled WGS sequence"/>
</dbReference>
<name>A0AAE3G6N1_9GAMM</name>
<evidence type="ECO:0000256" key="1">
    <source>
        <dbReference type="ARBA" id="ARBA00022448"/>
    </source>
</evidence>
<keyword evidence="3 7" id="KW-0067">ATP-binding</keyword>
<sequence>MTAPLLKASNLSVTVNGARPLDCANIDIAAGEVLGILGPNGSGKSTCLKVLAGVLSPASGTIQLCGRDWAAWQPLERARRIAYLPQQADIYWDFRVDDLLALGASRGQRFAGWPFTTASTGATDVARLVQEFELEALQRRRFDTLSGGEQARVLFASAAAARPAILLADEPTASLDVCHQLALMRRLRELASDMALVLVLHDLNLAARFVDRVVLFRDGRTVLEGPTAAVLASPEVDRTFQVRFQRLPMGEQTLLMAE</sequence>
<evidence type="ECO:0000256" key="4">
    <source>
        <dbReference type="ARBA" id="ARBA00022967"/>
    </source>
</evidence>
<dbReference type="EMBL" id="JALJXV010000011">
    <property type="protein sequence ID" value="MCP1676840.1"/>
    <property type="molecule type" value="Genomic_DNA"/>
</dbReference>
<dbReference type="InterPro" id="IPR003593">
    <property type="entry name" value="AAA+_ATPase"/>
</dbReference>
<keyword evidence="2" id="KW-0547">Nucleotide-binding</keyword>
<evidence type="ECO:0000313" key="8">
    <source>
        <dbReference type="Proteomes" id="UP001205843"/>
    </source>
</evidence>
<dbReference type="InterPro" id="IPR017871">
    <property type="entry name" value="ABC_transporter-like_CS"/>
</dbReference>
<reference evidence="7" key="1">
    <citation type="submission" date="2022-03" db="EMBL/GenBank/DDBJ databases">
        <title>Genomic Encyclopedia of Type Strains, Phase III (KMG-III): the genomes of soil and plant-associated and newly described type strains.</title>
        <authorList>
            <person name="Whitman W."/>
        </authorList>
    </citation>
    <scope>NUCLEOTIDE SEQUENCE</scope>
    <source>
        <strain evidence="7">ANL 6-2</strain>
    </source>
</reference>
<dbReference type="PANTHER" id="PTHR42794">
    <property type="entry name" value="HEMIN IMPORT ATP-BINDING PROTEIN HMUV"/>
    <property type="match status" value="1"/>
</dbReference>
<evidence type="ECO:0000256" key="2">
    <source>
        <dbReference type="ARBA" id="ARBA00022741"/>
    </source>
</evidence>
<dbReference type="Pfam" id="PF00005">
    <property type="entry name" value="ABC_tran"/>
    <property type="match status" value="1"/>
</dbReference>
<dbReference type="PROSITE" id="PS00211">
    <property type="entry name" value="ABC_TRANSPORTER_1"/>
    <property type="match status" value="1"/>
</dbReference>
<evidence type="ECO:0000259" key="6">
    <source>
        <dbReference type="PROSITE" id="PS50893"/>
    </source>
</evidence>
<dbReference type="AlphaFoldDB" id="A0AAE3G6N1"/>
<evidence type="ECO:0000313" key="7">
    <source>
        <dbReference type="EMBL" id="MCP1676840.1"/>
    </source>
</evidence>
<dbReference type="PROSITE" id="PS50893">
    <property type="entry name" value="ABC_TRANSPORTER_2"/>
    <property type="match status" value="1"/>
</dbReference>
<protein>
    <submittedName>
        <fullName evidence="7">Iron complex transport system ATP-binding protein</fullName>
    </submittedName>
</protein>
<dbReference type="SUPFAM" id="SSF52540">
    <property type="entry name" value="P-loop containing nucleoside triphosphate hydrolases"/>
    <property type="match status" value="1"/>
</dbReference>
<keyword evidence="1" id="KW-0813">Transport</keyword>
<gene>
    <name evidence="7" type="ORF">J2T57_004013</name>
</gene>
<accession>A0AAE3G6N1</accession>
<dbReference type="CDD" id="cd03214">
    <property type="entry name" value="ABC_Iron-Siderophores_B12_Hemin"/>
    <property type="match status" value="1"/>
</dbReference>
<dbReference type="GO" id="GO:0005524">
    <property type="term" value="F:ATP binding"/>
    <property type="evidence" value="ECO:0007669"/>
    <property type="project" value="UniProtKB-KW"/>
</dbReference>
<dbReference type="SMART" id="SM00382">
    <property type="entry name" value="AAA"/>
    <property type="match status" value="1"/>
</dbReference>
<comment type="function">
    <text evidence="5">Part of the ABC transporter complex HmuTUV involved in hemin import. Responsible for energy coupling to the transport system.</text>
</comment>
<dbReference type="RefSeq" id="WP_253484054.1">
    <property type="nucleotide sequence ID" value="NZ_JALJXV010000011.1"/>
</dbReference>
<dbReference type="GO" id="GO:0016887">
    <property type="term" value="F:ATP hydrolysis activity"/>
    <property type="evidence" value="ECO:0007669"/>
    <property type="project" value="InterPro"/>
</dbReference>
<evidence type="ECO:0000256" key="3">
    <source>
        <dbReference type="ARBA" id="ARBA00022840"/>
    </source>
</evidence>
<feature type="domain" description="ABC transporter" evidence="6">
    <location>
        <begin position="6"/>
        <end position="243"/>
    </location>
</feature>
<dbReference type="InterPro" id="IPR027417">
    <property type="entry name" value="P-loop_NTPase"/>
</dbReference>
<dbReference type="Gene3D" id="3.40.50.300">
    <property type="entry name" value="P-loop containing nucleotide triphosphate hydrolases"/>
    <property type="match status" value="1"/>
</dbReference>
<evidence type="ECO:0000256" key="5">
    <source>
        <dbReference type="ARBA" id="ARBA00037066"/>
    </source>
</evidence>
<proteinExistence type="predicted"/>
<dbReference type="InterPro" id="IPR003439">
    <property type="entry name" value="ABC_transporter-like_ATP-bd"/>
</dbReference>
<organism evidence="7 8">
    <name type="scientific">Natronocella acetinitrilica</name>
    <dbReference type="NCBI Taxonomy" id="414046"/>
    <lineage>
        <taxon>Bacteria</taxon>
        <taxon>Pseudomonadati</taxon>
        <taxon>Pseudomonadota</taxon>
        <taxon>Gammaproteobacteria</taxon>
        <taxon>Chromatiales</taxon>
        <taxon>Ectothiorhodospiraceae</taxon>
        <taxon>Natronocella</taxon>
    </lineage>
</organism>
<keyword evidence="8" id="KW-1185">Reference proteome</keyword>
<dbReference type="PANTHER" id="PTHR42794:SF1">
    <property type="entry name" value="HEMIN IMPORT ATP-BINDING PROTEIN HMUV"/>
    <property type="match status" value="1"/>
</dbReference>